<dbReference type="InterPro" id="IPR050071">
    <property type="entry name" value="Dehydroquinate_synthase"/>
</dbReference>
<dbReference type="NCBIfam" id="NF004852">
    <property type="entry name" value="PRK06203.1"/>
    <property type="match status" value="1"/>
</dbReference>
<evidence type="ECO:0000313" key="12">
    <source>
        <dbReference type="Proteomes" id="UP000199421"/>
    </source>
</evidence>
<sequence length="393" mass="44372">MNVLRQSFQVNFQYDIYFTEHVFSSQNAALLNMLEAVRQPGFTQRLLFVIDEQVHFLHPALASQIDEYFKVANNIQVVKEKIIVAGGEVAKNDLNYFYQIIEAINHYKIDRHSYVIAIGGGSVLDLVGYAAAVAHRGLKHIRIPTTVLSQGDSGVGVKNGINYFGKKNFLGTFVPPVAVFNDYHFLTTLTDRHWVSGISEAIKVALIKDSHFFLWLEEMADSIMQHDKAAMQYLIEHSANLHIAHIGGGDPFELGSSRPLDFGHWSAHKIEQLSEFEIIHGEAVSIGIAIDSVYSFLVGSLTKDECMRILRLLLRFNLPVFNEILVSEDNRRKLLGGLQEFREHLGGQLTVMLLSTIGEGYEVHEMNTVVIEEAIHLLQKMSINQEIYELAEF</sequence>
<dbReference type="CDD" id="cd08198">
    <property type="entry name" value="DHQS-like"/>
    <property type="match status" value="1"/>
</dbReference>
<feature type="domain" description="3-dehydroquinate synthase C-terminal" evidence="10">
    <location>
        <begin position="197"/>
        <end position="321"/>
    </location>
</feature>
<keyword evidence="6" id="KW-0057">Aromatic amino acid biosynthesis</keyword>
<dbReference type="Gene3D" id="3.40.50.1970">
    <property type="match status" value="1"/>
</dbReference>
<proteinExistence type="predicted"/>
<dbReference type="Gene3D" id="1.20.1090.10">
    <property type="entry name" value="Dehydroquinate synthase-like - alpha domain"/>
    <property type="match status" value="1"/>
</dbReference>
<keyword evidence="5" id="KW-0520">NAD</keyword>
<evidence type="ECO:0000259" key="10">
    <source>
        <dbReference type="Pfam" id="PF24621"/>
    </source>
</evidence>
<dbReference type="PANTHER" id="PTHR43622:SF7">
    <property type="entry name" value="3-DEHYDROQUINATE SYNTHASE, CHLOROPLASTIC"/>
    <property type="match status" value="1"/>
</dbReference>
<evidence type="ECO:0000313" key="11">
    <source>
        <dbReference type="EMBL" id="SEM38186.1"/>
    </source>
</evidence>
<dbReference type="EMBL" id="FOAF01000011">
    <property type="protein sequence ID" value="SEM38186.1"/>
    <property type="molecule type" value="Genomic_DNA"/>
</dbReference>
<dbReference type="STRING" id="407022.SAMN05661044_05032"/>
<evidence type="ECO:0000256" key="5">
    <source>
        <dbReference type="ARBA" id="ARBA00023027"/>
    </source>
</evidence>
<organism evidence="11 12">
    <name type="scientific">Olivibacter domesticus</name>
    <name type="common">Pseudosphingobacterium domesticum</name>
    <dbReference type="NCBI Taxonomy" id="407022"/>
    <lineage>
        <taxon>Bacteria</taxon>
        <taxon>Pseudomonadati</taxon>
        <taxon>Bacteroidota</taxon>
        <taxon>Sphingobacteriia</taxon>
        <taxon>Sphingobacteriales</taxon>
        <taxon>Sphingobacteriaceae</taxon>
        <taxon>Olivibacter</taxon>
    </lineage>
</organism>
<dbReference type="InterPro" id="IPR030963">
    <property type="entry name" value="DHQ_synth_fam"/>
</dbReference>
<keyword evidence="3" id="KW-0028">Amino-acid biosynthesis</keyword>
<comment type="cofactor">
    <cofactor evidence="1">
        <name>NAD(+)</name>
        <dbReference type="ChEBI" id="CHEBI:57540"/>
    </cofactor>
</comment>
<dbReference type="GO" id="GO:0009073">
    <property type="term" value="P:aromatic amino acid family biosynthetic process"/>
    <property type="evidence" value="ECO:0007669"/>
    <property type="project" value="UniProtKB-KW"/>
</dbReference>
<dbReference type="Pfam" id="PF01761">
    <property type="entry name" value="DHQ_synthase"/>
    <property type="match status" value="1"/>
</dbReference>
<feature type="domain" description="3-dehydroquinate synthase N-terminal" evidence="9">
    <location>
        <begin position="82"/>
        <end position="194"/>
    </location>
</feature>
<keyword evidence="4" id="KW-0479">Metal-binding</keyword>
<dbReference type="GO" id="GO:0003856">
    <property type="term" value="F:3-dehydroquinate synthase activity"/>
    <property type="evidence" value="ECO:0007669"/>
    <property type="project" value="TreeGrafter"/>
</dbReference>
<dbReference type="Proteomes" id="UP000199421">
    <property type="component" value="Unassembled WGS sequence"/>
</dbReference>
<dbReference type="GO" id="GO:0046872">
    <property type="term" value="F:metal ion binding"/>
    <property type="evidence" value="ECO:0007669"/>
    <property type="project" value="UniProtKB-KW"/>
</dbReference>
<evidence type="ECO:0000256" key="1">
    <source>
        <dbReference type="ARBA" id="ARBA00001911"/>
    </source>
</evidence>
<evidence type="ECO:0000256" key="6">
    <source>
        <dbReference type="ARBA" id="ARBA00023141"/>
    </source>
</evidence>
<keyword evidence="8" id="KW-0170">Cobalt</keyword>
<evidence type="ECO:0000256" key="7">
    <source>
        <dbReference type="ARBA" id="ARBA00023239"/>
    </source>
</evidence>
<evidence type="ECO:0000256" key="4">
    <source>
        <dbReference type="ARBA" id="ARBA00022723"/>
    </source>
</evidence>
<evidence type="ECO:0000259" key="9">
    <source>
        <dbReference type="Pfam" id="PF01761"/>
    </source>
</evidence>
<dbReference type="InterPro" id="IPR056179">
    <property type="entry name" value="DHQS_C"/>
</dbReference>
<evidence type="ECO:0000256" key="3">
    <source>
        <dbReference type="ARBA" id="ARBA00022605"/>
    </source>
</evidence>
<accession>A0A1H7XW99</accession>
<keyword evidence="7" id="KW-0456">Lyase</keyword>
<dbReference type="RefSeq" id="WP_093331069.1">
    <property type="nucleotide sequence ID" value="NZ_FOAF01000011.1"/>
</dbReference>
<evidence type="ECO:0000256" key="2">
    <source>
        <dbReference type="ARBA" id="ARBA00001941"/>
    </source>
</evidence>
<comment type="cofactor">
    <cofactor evidence="2">
        <name>Co(2+)</name>
        <dbReference type="ChEBI" id="CHEBI:48828"/>
    </cofactor>
</comment>
<dbReference type="SUPFAM" id="SSF56796">
    <property type="entry name" value="Dehydroquinate synthase-like"/>
    <property type="match status" value="1"/>
</dbReference>
<protein>
    <submittedName>
        <fullName evidence="11">3-dehydroquinate synthase</fullName>
    </submittedName>
</protein>
<reference evidence="12" key="1">
    <citation type="submission" date="2016-10" db="EMBL/GenBank/DDBJ databases">
        <authorList>
            <person name="Varghese N."/>
            <person name="Submissions S."/>
        </authorList>
    </citation>
    <scope>NUCLEOTIDE SEQUENCE [LARGE SCALE GENOMIC DNA]</scope>
    <source>
        <strain evidence="12">DSM 18733</strain>
    </source>
</reference>
<keyword evidence="12" id="KW-1185">Reference proteome</keyword>
<dbReference type="PIRSF" id="PIRSF001455">
    <property type="entry name" value="DHQ_synth"/>
    <property type="match status" value="1"/>
</dbReference>
<dbReference type="Pfam" id="PF24621">
    <property type="entry name" value="DHQS_C"/>
    <property type="match status" value="1"/>
</dbReference>
<dbReference type="InterPro" id="IPR030960">
    <property type="entry name" value="DHQS/DOIS_N"/>
</dbReference>
<evidence type="ECO:0000256" key="8">
    <source>
        <dbReference type="ARBA" id="ARBA00023285"/>
    </source>
</evidence>
<dbReference type="PANTHER" id="PTHR43622">
    <property type="entry name" value="3-DEHYDROQUINATE SYNTHASE"/>
    <property type="match status" value="1"/>
</dbReference>
<dbReference type="GO" id="GO:0008652">
    <property type="term" value="P:amino acid biosynthetic process"/>
    <property type="evidence" value="ECO:0007669"/>
    <property type="project" value="UniProtKB-KW"/>
</dbReference>
<name>A0A1H7XW99_OLID1</name>
<dbReference type="AlphaFoldDB" id="A0A1H7XW99"/>
<dbReference type="OrthoDB" id="9806583at2"/>
<gene>
    <name evidence="11" type="ORF">SAMN05661044_05032</name>
</gene>